<dbReference type="Gene3D" id="1.10.10.60">
    <property type="entry name" value="Homeodomain-like"/>
    <property type="match status" value="2"/>
</dbReference>
<dbReference type="PANTHER" id="PTHR43280:SF28">
    <property type="entry name" value="HTH-TYPE TRANSCRIPTIONAL ACTIVATOR RHAS"/>
    <property type="match status" value="1"/>
</dbReference>
<dbReference type="InterPro" id="IPR020449">
    <property type="entry name" value="Tscrpt_reg_AraC-type_HTH"/>
</dbReference>
<reference evidence="5 6" key="1">
    <citation type="journal article" date="2019" name="Gut">
        <title>Antibiotics-induced monodominance of a novel gut bacterial order.</title>
        <authorList>
            <person name="Hildebrand F."/>
            <person name="Moitinho-Silva L."/>
            <person name="Blasche S."/>
            <person name="Jahn M.T."/>
            <person name="Gossmann T.I."/>
            <person name="Heuerta-Cepas J."/>
            <person name="Hercog R."/>
            <person name="Luetge M."/>
            <person name="Bahram M."/>
            <person name="Pryszlak A."/>
            <person name="Alves R.J."/>
            <person name="Waszak S.M."/>
            <person name="Zhu A."/>
            <person name="Ye L."/>
            <person name="Costea P.I."/>
            <person name="Aalvink S."/>
            <person name="Belzer C."/>
            <person name="Forslund S.K."/>
            <person name="Sunagawa S."/>
            <person name="Hentschel U."/>
            <person name="Merten C."/>
            <person name="Patil K.R."/>
            <person name="Benes V."/>
            <person name="Bork P."/>
        </authorList>
    </citation>
    <scope>NUCLEOTIDE SEQUENCE [LARGE SCALE GENOMIC DNA]</scope>
    <source>
        <strain evidence="5 6">HDS1380</strain>
    </source>
</reference>
<gene>
    <name evidence="5" type="ORF">ESZ91_02840</name>
</gene>
<protein>
    <submittedName>
        <fullName evidence="5">Helix-turn-helix domain-containing protein</fullName>
    </submittedName>
</protein>
<evidence type="ECO:0000313" key="5">
    <source>
        <dbReference type="EMBL" id="RXZ61341.1"/>
    </source>
</evidence>
<keyword evidence="1" id="KW-0805">Transcription regulation</keyword>
<dbReference type="InterPro" id="IPR018771">
    <property type="entry name" value="PocR_dom"/>
</dbReference>
<dbReference type="PRINTS" id="PR00032">
    <property type="entry name" value="HTHARAC"/>
</dbReference>
<dbReference type="InterPro" id="IPR009057">
    <property type="entry name" value="Homeodomain-like_sf"/>
</dbReference>
<evidence type="ECO:0000256" key="1">
    <source>
        <dbReference type="ARBA" id="ARBA00023015"/>
    </source>
</evidence>
<dbReference type="Pfam" id="PF12833">
    <property type="entry name" value="HTH_18"/>
    <property type="match status" value="1"/>
</dbReference>
<dbReference type="SMART" id="SM00342">
    <property type="entry name" value="HTH_ARAC"/>
    <property type="match status" value="1"/>
</dbReference>
<dbReference type="OrthoDB" id="9779969at2"/>
<dbReference type="GO" id="GO:0043565">
    <property type="term" value="F:sequence-specific DNA binding"/>
    <property type="evidence" value="ECO:0007669"/>
    <property type="project" value="InterPro"/>
</dbReference>
<accession>A0A4Q2KDN1</accession>
<name>A0A4Q2KDN1_9FIRM</name>
<organism evidence="5 6">
    <name type="scientific">Candidatus Borkfalkia ceftriaxoniphila</name>
    <dbReference type="NCBI Taxonomy" id="2508949"/>
    <lineage>
        <taxon>Bacteria</taxon>
        <taxon>Bacillati</taxon>
        <taxon>Bacillota</taxon>
        <taxon>Clostridia</taxon>
        <taxon>Christensenellales</taxon>
        <taxon>Christensenellaceae</taxon>
        <taxon>Candidatus Borkfalkia</taxon>
    </lineage>
</organism>
<keyword evidence="2" id="KW-0238">DNA-binding</keyword>
<dbReference type="AlphaFoldDB" id="A0A4Q2KDN1"/>
<evidence type="ECO:0000259" key="4">
    <source>
        <dbReference type="PROSITE" id="PS01124"/>
    </source>
</evidence>
<comment type="caution">
    <text evidence="5">The sequence shown here is derived from an EMBL/GenBank/DDBJ whole genome shotgun (WGS) entry which is preliminary data.</text>
</comment>
<dbReference type="PROSITE" id="PS01124">
    <property type="entry name" value="HTH_ARAC_FAMILY_2"/>
    <property type="match status" value="1"/>
</dbReference>
<dbReference type="SUPFAM" id="SSF46689">
    <property type="entry name" value="Homeodomain-like"/>
    <property type="match status" value="2"/>
</dbReference>
<dbReference type="InterPro" id="IPR018062">
    <property type="entry name" value="HTH_AraC-typ_CS"/>
</dbReference>
<evidence type="ECO:0000313" key="6">
    <source>
        <dbReference type="Proteomes" id="UP000291269"/>
    </source>
</evidence>
<evidence type="ECO:0000256" key="3">
    <source>
        <dbReference type="ARBA" id="ARBA00023163"/>
    </source>
</evidence>
<dbReference type="Proteomes" id="UP000291269">
    <property type="component" value="Unassembled WGS sequence"/>
</dbReference>
<keyword evidence="6" id="KW-1185">Reference proteome</keyword>
<proteinExistence type="predicted"/>
<evidence type="ECO:0000256" key="2">
    <source>
        <dbReference type="ARBA" id="ARBA00023125"/>
    </source>
</evidence>
<dbReference type="EMBL" id="SDOZ01000002">
    <property type="protein sequence ID" value="RXZ61341.1"/>
    <property type="molecule type" value="Genomic_DNA"/>
</dbReference>
<dbReference type="RefSeq" id="WP_129223935.1">
    <property type="nucleotide sequence ID" value="NZ_SDOZ01000002.1"/>
</dbReference>
<dbReference type="PROSITE" id="PS00041">
    <property type="entry name" value="HTH_ARAC_FAMILY_1"/>
    <property type="match status" value="1"/>
</dbReference>
<dbReference type="Pfam" id="PF10114">
    <property type="entry name" value="PocR"/>
    <property type="match status" value="1"/>
</dbReference>
<dbReference type="GO" id="GO:0003700">
    <property type="term" value="F:DNA-binding transcription factor activity"/>
    <property type="evidence" value="ECO:0007669"/>
    <property type="project" value="InterPro"/>
</dbReference>
<dbReference type="PANTHER" id="PTHR43280">
    <property type="entry name" value="ARAC-FAMILY TRANSCRIPTIONAL REGULATOR"/>
    <property type="match status" value="1"/>
</dbReference>
<feature type="domain" description="HTH araC/xylS-type" evidence="4">
    <location>
        <begin position="321"/>
        <end position="418"/>
    </location>
</feature>
<dbReference type="InterPro" id="IPR018060">
    <property type="entry name" value="HTH_AraC"/>
</dbReference>
<keyword evidence="3" id="KW-0804">Transcription</keyword>
<sequence>MNLKNANLKNILNFKELEKLFRNYANTSGLDVALYDLNGEEQLCVRKNDSICNLIKDNHSCREKIVYSGKKAQELGSGYIYETPCGLIMCITPVVVEGEAIGYITSGPVILWENDEFFEDEFREKCAELGVNLDADFDFSKIRQVACENMTSVSEMLMTLVNYMVIEEKKYLEQRLELSRLNLERMKAAREMQIRESSQPRYNKYPIELEKELIAYVQLGDRNKAKNIINRFLNEIFSFASGDLEIIKAKLYEFCAFLSRSAVEAGAPLASLTDIIKKNSKLLLDNTDFPDLCRGTVEILDDFLDVVYKSRGKKNTSEHLAKAIRFINAHYAEDINLDSLAQEVFVSTYYLSHLFRREMGVTFSDYLAKVRVEKAKALLMEGVSVESTSERVGYNDSNYFIKIFKKYVGVTPAKYRKSLN</sequence>